<dbReference type="GO" id="GO:0005509">
    <property type="term" value="F:calcium ion binding"/>
    <property type="evidence" value="ECO:0007669"/>
    <property type="project" value="InterPro"/>
</dbReference>
<accession>A0A9W6MU95</accession>
<organism evidence="6 7">
    <name type="scientific">Hansschlegelia plantiphila</name>
    <dbReference type="NCBI Taxonomy" id="374655"/>
    <lineage>
        <taxon>Bacteria</taxon>
        <taxon>Pseudomonadati</taxon>
        <taxon>Pseudomonadota</taxon>
        <taxon>Alphaproteobacteria</taxon>
        <taxon>Hyphomicrobiales</taxon>
        <taxon>Methylopilaceae</taxon>
        <taxon>Hansschlegelia</taxon>
    </lineage>
</organism>
<feature type="region of interest" description="Disordered" evidence="3">
    <location>
        <begin position="94"/>
        <end position="129"/>
    </location>
</feature>
<keyword evidence="4" id="KW-0732">Signal</keyword>
<evidence type="ECO:0000313" key="6">
    <source>
        <dbReference type="EMBL" id="GLK66717.1"/>
    </source>
</evidence>
<dbReference type="PROSITE" id="PS50222">
    <property type="entry name" value="EF_HAND_2"/>
    <property type="match status" value="2"/>
</dbReference>
<feature type="chain" id="PRO_5040978282" description="EF-hand domain-containing protein" evidence="4">
    <location>
        <begin position="23"/>
        <end position="174"/>
    </location>
</feature>
<dbReference type="Pfam" id="PF13202">
    <property type="entry name" value="EF-hand_5"/>
    <property type="match status" value="1"/>
</dbReference>
<gene>
    <name evidence="6" type="ORF">GCM10008179_03550</name>
</gene>
<evidence type="ECO:0000256" key="2">
    <source>
        <dbReference type="ARBA" id="ARBA00022737"/>
    </source>
</evidence>
<keyword evidence="1" id="KW-0479">Metal-binding</keyword>
<dbReference type="SUPFAM" id="SSF47473">
    <property type="entry name" value="EF-hand"/>
    <property type="match status" value="1"/>
</dbReference>
<dbReference type="Gene3D" id="1.10.238.10">
    <property type="entry name" value="EF-hand"/>
    <property type="match status" value="2"/>
</dbReference>
<sequence>MVRTIAASLVAALLATTAGSVAAKAADDQDATARKERVEKLNARIEKRFTALDKNKDGSLDRAEIQATLGKAFDRMDKNHDGVLDADEIKAMTERASQRGGKAGEMAEARLKRADKNGDGKVTKEEFSDAEPRWLARADKDKNETVTKAELDAFLAHREKRAETGAGKAGDSAN</sequence>
<feature type="signal peptide" evidence="4">
    <location>
        <begin position="1"/>
        <end position="22"/>
    </location>
</feature>
<evidence type="ECO:0000256" key="4">
    <source>
        <dbReference type="SAM" id="SignalP"/>
    </source>
</evidence>
<dbReference type="PROSITE" id="PS00018">
    <property type="entry name" value="EF_HAND_1"/>
    <property type="match status" value="2"/>
</dbReference>
<reference evidence="6" key="1">
    <citation type="journal article" date="2014" name="Int. J. Syst. Evol. Microbiol.">
        <title>Complete genome sequence of Corynebacterium casei LMG S-19264T (=DSM 44701T), isolated from a smear-ripened cheese.</title>
        <authorList>
            <consortium name="US DOE Joint Genome Institute (JGI-PGF)"/>
            <person name="Walter F."/>
            <person name="Albersmeier A."/>
            <person name="Kalinowski J."/>
            <person name="Ruckert C."/>
        </authorList>
    </citation>
    <scope>NUCLEOTIDE SEQUENCE</scope>
    <source>
        <strain evidence="6">VKM B-2347</strain>
    </source>
</reference>
<dbReference type="Pfam" id="PF13499">
    <property type="entry name" value="EF-hand_7"/>
    <property type="match status" value="1"/>
</dbReference>
<dbReference type="InterPro" id="IPR002048">
    <property type="entry name" value="EF_hand_dom"/>
</dbReference>
<evidence type="ECO:0000256" key="1">
    <source>
        <dbReference type="ARBA" id="ARBA00022723"/>
    </source>
</evidence>
<dbReference type="RefSeq" id="WP_271166979.1">
    <property type="nucleotide sequence ID" value="NZ_BSFI01000002.1"/>
</dbReference>
<dbReference type="Proteomes" id="UP001143372">
    <property type="component" value="Unassembled WGS sequence"/>
</dbReference>
<reference evidence="6" key="2">
    <citation type="submission" date="2023-01" db="EMBL/GenBank/DDBJ databases">
        <authorList>
            <person name="Sun Q."/>
            <person name="Evtushenko L."/>
        </authorList>
    </citation>
    <scope>NUCLEOTIDE SEQUENCE</scope>
    <source>
        <strain evidence="6">VKM B-2347</strain>
    </source>
</reference>
<comment type="caution">
    <text evidence="6">The sequence shown here is derived from an EMBL/GenBank/DDBJ whole genome shotgun (WGS) entry which is preliminary data.</text>
</comment>
<protein>
    <recommendedName>
        <fullName evidence="5">EF-hand domain-containing protein</fullName>
    </recommendedName>
</protein>
<dbReference type="PANTHER" id="PTHR10827:SF98">
    <property type="entry name" value="45 KDA CALCIUM-BINDING PROTEIN"/>
    <property type="match status" value="1"/>
</dbReference>
<evidence type="ECO:0000259" key="5">
    <source>
        <dbReference type="PROSITE" id="PS50222"/>
    </source>
</evidence>
<dbReference type="AlphaFoldDB" id="A0A9W6MU95"/>
<evidence type="ECO:0000313" key="7">
    <source>
        <dbReference type="Proteomes" id="UP001143372"/>
    </source>
</evidence>
<name>A0A9W6MU95_9HYPH</name>
<proteinExistence type="predicted"/>
<dbReference type="PANTHER" id="PTHR10827">
    <property type="entry name" value="RETICULOCALBIN"/>
    <property type="match status" value="1"/>
</dbReference>
<dbReference type="InterPro" id="IPR018247">
    <property type="entry name" value="EF_Hand_1_Ca_BS"/>
</dbReference>
<dbReference type="EMBL" id="BSFI01000002">
    <property type="protein sequence ID" value="GLK66717.1"/>
    <property type="molecule type" value="Genomic_DNA"/>
</dbReference>
<dbReference type="SMART" id="SM00054">
    <property type="entry name" value="EFh"/>
    <property type="match status" value="2"/>
</dbReference>
<feature type="domain" description="EF-hand" evidence="5">
    <location>
        <begin position="102"/>
        <end position="137"/>
    </location>
</feature>
<dbReference type="InterPro" id="IPR011992">
    <property type="entry name" value="EF-hand-dom_pair"/>
</dbReference>
<keyword evidence="2" id="KW-0677">Repeat</keyword>
<evidence type="ECO:0000256" key="3">
    <source>
        <dbReference type="SAM" id="MobiDB-lite"/>
    </source>
</evidence>
<feature type="compositionally biased region" description="Basic and acidic residues" evidence="3">
    <location>
        <begin position="105"/>
        <end position="129"/>
    </location>
</feature>
<keyword evidence="7" id="KW-1185">Reference proteome</keyword>
<feature type="domain" description="EF-hand" evidence="5">
    <location>
        <begin position="64"/>
        <end position="99"/>
    </location>
</feature>